<evidence type="ECO:0000259" key="1">
    <source>
        <dbReference type="SMART" id="SM01321"/>
    </source>
</evidence>
<dbReference type="KEGG" id="rbu:PG1C_11755"/>
<dbReference type="PANTHER" id="PTHR34322:SF2">
    <property type="entry name" value="TRANSPOSASE IS200-LIKE DOMAIN-CONTAINING PROTEIN"/>
    <property type="match status" value="1"/>
</dbReference>
<organism evidence="2 3">
    <name type="scientific">Rugosibacter aromaticivorans</name>
    <dbReference type="NCBI Taxonomy" id="1565605"/>
    <lineage>
        <taxon>Bacteria</taxon>
        <taxon>Pseudomonadati</taxon>
        <taxon>Pseudomonadota</taxon>
        <taxon>Betaproteobacteria</taxon>
        <taxon>Nitrosomonadales</taxon>
        <taxon>Sterolibacteriaceae</taxon>
        <taxon>Rugosibacter</taxon>
    </lineage>
</organism>
<dbReference type="PANTHER" id="PTHR34322">
    <property type="entry name" value="TRANSPOSASE, Y1_TNP DOMAIN-CONTAINING"/>
    <property type="match status" value="1"/>
</dbReference>
<dbReference type="EMBL" id="CP010554">
    <property type="protein sequence ID" value="AJP48919.1"/>
    <property type="molecule type" value="Genomic_DNA"/>
</dbReference>
<dbReference type="GO" id="GO:0004803">
    <property type="term" value="F:transposase activity"/>
    <property type="evidence" value="ECO:0007669"/>
    <property type="project" value="InterPro"/>
</dbReference>
<name>A0A0C5JB04_9PROT</name>
<dbReference type="SUPFAM" id="SSF143422">
    <property type="entry name" value="Transposase IS200-like"/>
    <property type="match status" value="1"/>
</dbReference>
<dbReference type="InterPro" id="IPR036515">
    <property type="entry name" value="Transposase_17_sf"/>
</dbReference>
<dbReference type="GO" id="GO:0003677">
    <property type="term" value="F:DNA binding"/>
    <property type="evidence" value="ECO:0007669"/>
    <property type="project" value="InterPro"/>
</dbReference>
<reference evidence="2 3" key="1">
    <citation type="journal article" date="2015" name="Genome Announc.">
        <title>Complete Genome Sequence of a Novel Bacterium within the Family Rhodocyclaceae That Degrades Polycyclic Aromatic Hydrocarbons.</title>
        <authorList>
            <person name="Singleton D.R."/>
            <person name="Dickey A.N."/>
            <person name="Scholl E.H."/>
            <person name="Wright F.A."/>
            <person name="Aitken M.D."/>
        </authorList>
    </citation>
    <scope>NUCLEOTIDE SEQUENCE [LARGE SCALE GENOMIC DNA]</scope>
    <source>
        <strain evidence="3">PG1-Ca6</strain>
    </source>
</reference>
<dbReference type="InterPro" id="IPR002686">
    <property type="entry name" value="Transposase_17"/>
</dbReference>
<dbReference type="Gene3D" id="3.30.70.1290">
    <property type="entry name" value="Transposase IS200-like"/>
    <property type="match status" value="1"/>
</dbReference>
<proteinExistence type="predicted"/>
<protein>
    <recommendedName>
        <fullName evidence="1">Transposase IS200-like domain-containing protein</fullName>
    </recommendedName>
</protein>
<accession>A0A0C5JB04</accession>
<dbReference type="AlphaFoldDB" id="A0A0C5JB04"/>
<dbReference type="SMART" id="SM01321">
    <property type="entry name" value="Y1_Tnp"/>
    <property type="match status" value="1"/>
</dbReference>
<dbReference type="STRING" id="1565605.PG1C_11755"/>
<gene>
    <name evidence="2" type="ORF">PG1C_11755</name>
</gene>
<dbReference type="Pfam" id="PF01797">
    <property type="entry name" value="Y1_Tnp"/>
    <property type="match status" value="1"/>
</dbReference>
<keyword evidence="3" id="KW-1185">Reference proteome</keyword>
<dbReference type="RefSeq" id="WP_202634983.1">
    <property type="nucleotide sequence ID" value="NZ_CP010554.1"/>
</dbReference>
<evidence type="ECO:0000313" key="2">
    <source>
        <dbReference type="EMBL" id="AJP48919.1"/>
    </source>
</evidence>
<feature type="domain" description="Transposase IS200-like" evidence="1">
    <location>
        <begin position="9"/>
        <end position="88"/>
    </location>
</feature>
<sequence>MPRRPRIHLDGIPLHILWRGHNCEPCFLGEEDYQAYLYWLGEALRKEHCALHAYALMTNHVHLLITPQQAEAVPRLITRCKIKGSGSN</sequence>
<dbReference type="HOGENOM" id="CLU_068226_4_2_4"/>
<evidence type="ECO:0000313" key="3">
    <source>
        <dbReference type="Proteomes" id="UP000061603"/>
    </source>
</evidence>
<dbReference type="GO" id="GO:0006313">
    <property type="term" value="P:DNA transposition"/>
    <property type="evidence" value="ECO:0007669"/>
    <property type="project" value="InterPro"/>
</dbReference>
<dbReference type="Proteomes" id="UP000061603">
    <property type="component" value="Chromosome"/>
</dbReference>